<dbReference type="GO" id="GO:0005839">
    <property type="term" value="C:proteasome core complex"/>
    <property type="evidence" value="ECO:0007669"/>
    <property type="project" value="InterPro"/>
</dbReference>
<gene>
    <name evidence="2" type="ORF">POTOM_032730</name>
</gene>
<evidence type="ECO:0000256" key="1">
    <source>
        <dbReference type="SAM" id="MobiDB-lite"/>
    </source>
</evidence>
<protein>
    <submittedName>
        <fullName evidence="2">Uncharacterized protein</fullName>
    </submittedName>
</protein>
<feature type="compositionally biased region" description="Low complexity" evidence="1">
    <location>
        <begin position="158"/>
        <end position="173"/>
    </location>
</feature>
<accession>A0A8X7Z0Q6</accession>
<comment type="caution">
    <text evidence="2">The sequence shown here is derived from an EMBL/GenBank/DDBJ whole genome shotgun (WGS) entry which is preliminary data.</text>
</comment>
<evidence type="ECO:0000313" key="3">
    <source>
        <dbReference type="Proteomes" id="UP000886885"/>
    </source>
</evidence>
<proteinExistence type="predicted"/>
<dbReference type="GO" id="GO:0051603">
    <property type="term" value="P:proteolysis involved in protein catabolic process"/>
    <property type="evidence" value="ECO:0007669"/>
    <property type="project" value="InterPro"/>
</dbReference>
<dbReference type="InterPro" id="IPR001353">
    <property type="entry name" value="Proteasome_sua/b"/>
</dbReference>
<feature type="region of interest" description="Disordered" evidence="1">
    <location>
        <begin position="158"/>
        <end position="192"/>
    </location>
</feature>
<sequence>MDGMAGAAASHGQQLQSYTGSCALLQVSSNCFSDESLCSADRIDWWDPVGVSRRIPQFLLSNAWALETGTAFAIGSRSQAAKTYLEPRFENFSDSSRDDLIKDALIAVRETLQGETLKSSVCSVAVLGVDEAFHILDQETVQKLIDAFEIVGETEAAAAEPDATAELDAAAEGGDTGDEGAGANEGAAPMET</sequence>
<dbReference type="Proteomes" id="UP000886885">
    <property type="component" value="Chromosome 9A"/>
</dbReference>
<organism evidence="2 3">
    <name type="scientific">Populus tomentosa</name>
    <name type="common">Chinese white poplar</name>
    <dbReference type="NCBI Taxonomy" id="118781"/>
    <lineage>
        <taxon>Eukaryota</taxon>
        <taxon>Viridiplantae</taxon>
        <taxon>Streptophyta</taxon>
        <taxon>Embryophyta</taxon>
        <taxon>Tracheophyta</taxon>
        <taxon>Spermatophyta</taxon>
        <taxon>Magnoliopsida</taxon>
        <taxon>eudicotyledons</taxon>
        <taxon>Gunneridae</taxon>
        <taxon>Pentapetalae</taxon>
        <taxon>rosids</taxon>
        <taxon>fabids</taxon>
        <taxon>Malpighiales</taxon>
        <taxon>Salicaceae</taxon>
        <taxon>Saliceae</taxon>
        <taxon>Populus</taxon>
    </lineage>
</organism>
<dbReference type="OrthoDB" id="1725913at2759"/>
<dbReference type="AlphaFoldDB" id="A0A8X7Z0Q6"/>
<feature type="compositionally biased region" description="Low complexity" evidence="1">
    <location>
        <begin position="181"/>
        <end position="192"/>
    </location>
</feature>
<dbReference type="EMBL" id="JAAWWB010000017">
    <property type="protein sequence ID" value="KAG6762238.1"/>
    <property type="molecule type" value="Genomic_DNA"/>
</dbReference>
<name>A0A8X7Z0Q6_POPTO</name>
<keyword evidence="3" id="KW-1185">Reference proteome</keyword>
<dbReference type="Pfam" id="PF00227">
    <property type="entry name" value="Proteasome"/>
    <property type="match status" value="1"/>
</dbReference>
<reference evidence="2" key="1">
    <citation type="journal article" date="2020" name="bioRxiv">
        <title>Hybrid origin of Populus tomentosa Carr. identified through genome sequencing and phylogenomic analysis.</title>
        <authorList>
            <person name="An X."/>
            <person name="Gao K."/>
            <person name="Chen Z."/>
            <person name="Li J."/>
            <person name="Yang X."/>
            <person name="Yang X."/>
            <person name="Zhou J."/>
            <person name="Guo T."/>
            <person name="Zhao T."/>
            <person name="Huang S."/>
            <person name="Miao D."/>
            <person name="Khan W.U."/>
            <person name="Rao P."/>
            <person name="Ye M."/>
            <person name="Lei B."/>
            <person name="Liao W."/>
            <person name="Wang J."/>
            <person name="Ji L."/>
            <person name="Li Y."/>
            <person name="Guo B."/>
            <person name="Mustafa N.S."/>
            <person name="Li S."/>
            <person name="Yun Q."/>
            <person name="Keller S.R."/>
            <person name="Mao J."/>
            <person name="Zhang R."/>
            <person name="Strauss S.H."/>
        </authorList>
    </citation>
    <scope>NUCLEOTIDE SEQUENCE</scope>
    <source>
        <strain evidence="2">GM15</strain>
        <tissue evidence="2">Leaf</tissue>
    </source>
</reference>
<evidence type="ECO:0000313" key="2">
    <source>
        <dbReference type="EMBL" id="KAG6762238.1"/>
    </source>
</evidence>